<evidence type="ECO:0000313" key="5">
    <source>
        <dbReference type="Proteomes" id="UP000766904"/>
    </source>
</evidence>
<keyword evidence="1" id="KW-0175">Coiled coil</keyword>
<dbReference type="InterPro" id="IPR027417">
    <property type="entry name" value="P-loop_NTPase"/>
</dbReference>
<dbReference type="AlphaFoldDB" id="A0A8J8PYQ5"/>
<dbReference type="GO" id="GO:0006302">
    <property type="term" value="P:double-strand break repair"/>
    <property type="evidence" value="ECO:0007669"/>
    <property type="project" value="InterPro"/>
</dbReference>
<dbReference type="InterPro" id="IPR038729">
    <property type="entry name" value="Rad50/SbcC_AAA"/>
</dbReference>
<evidence type="ECO:0000313" key="4">
    <source>
        <dbReference type="EMBL" id="TYL37316.1"/>
    </source>
</evidence>
<dbReference type="PANTHER" id="PTHR43941">
    <property type="entry name" value="STRUCTURAL MAINTENANCE OF CHROMOSOMES PROTEIN 2"/>
    <property type="match status" value="1"/>
</dbReference>
<protein>
    <recommendedName>
        <fullName evidence="3">Rad50/SbcC-type AAA domain-containing protein</fullName>
    </recommendedName>
</protein>
<dbReference type="NCBIfam" id="NF045487">
    <property type="entry name" value="ASRP"/>
    <property type="match status" value="1"/>
</dbReference>
<dbReference type="RefSeq" id="WP_148859181.1">
    <property type="nucleotide sequence ID" value="NZ_PHNJ01000010.1"/>
</dbReference>
<feature type="compositionally biased region" description="Basic and acidic residues" evidence="2">
    <location>
        <begin position="408"/>
        <end position="418"/>
    </location>
</feature>
<evidence type="ECO:0000256" key="1">
    <source>
        <dbReference type="SAM" id="Coils"/>
    </source>
</evidence>
<dbReference type="PANTHER" id="PTHR43941:SF1">
    <property type="entry name" value="STRUCTURAL MAINTENANCE OF CHROMOSOMES PROTEIN 2"/>
    <property type="match status" value="1"/>
</dbReference>
<feature type="compositionally biased region" description="Basic and acidic residues" evidence="2">
    <location>
        <begin position="380"/>
        <end position="401"/>
    </location>
</feature>
<gene>
    <name evidence="4" type="ORF">CV102_16965</name>
</gene>
<accession>A0A8J8PYQ5</accession>
<dbReference type="SUPFAM" id="SSF52540">
    <property type="entry name" value="P-loop containing nucleoside triphosphate hydrolases"/>
    <property type="match status" value="1"/>
</dbReference>
<proteinExistence type="predicted"/>
<organism evidence="4 5">
    <name type="scientific">Natronococcus pandeyae</name>
    <dbReference type="NCBI Taxonomy" id="2055836"/>
    <lineage>
        <taxon>Archaea</taxon>
        <taxon>Methanobacteriati</taxon>
        <taxon>Methanobacteriota</taxon>
        <taxon>Stenosarchaea group</taxon>
        <taxon>Halobacteria</taxon>
        <taxon>Halobacteriales</taxon>
        <taxon>Natrialbaceae</taxon>
        <taxon>Natronococcus</taxon>
    </lineage>
</organism>
<name>A0A8J8PYQ5_9EURY</name>
<dbReference type="Gene3D" id="1.10.287.1490">
    <property type="match status" value="1"/>
</dbReference>
<dbReference type="EMBL" id="PHNJ01000010">
    <property type="protein sequence ID" value="TYL37316.1"/>
    <property type="molecule type" value="Genomic_DNA"/>
</dbReference>
<feature type="coiled-coil region" evidence="1">
    <location>
        <begin position="133"/>
        <end position="276"/>
    </location>
</feature>
<comment type="caution">
    <text evidence="4">The sequence shown here is derived from an EMBL/GenBank/DDBJ whole genome shotgun (WGS) entry which is preliminary data.</text>
</comment>
<dbReference type="Gene3D" id="3.40.50.300">
    <property type="entry name" value="P-loop containing nucleotide triphosphate hydrolases"/>
    <property type="match status" value="1"/>
</dbReference>
<dbReference type="GO" id="GO:0016887">
    <property type="term" value="F:ATP hydrolysis activity"/>
    <property type="evidence" value="ECO:0007669"/>
    <property type="project" value="InterPro"/>
</dbReference>
<dbReference type="Pfam" id="PF13476">
    <property type="entry name" value="AAA_23"/>
    <property type="match status" value="1"/>
</dbReference>
<dbReference type="Proteomes" id="UP000766904">
    <property type="component" value="Unassembled WGS sequence"/>
</dbReference>
<evidence type="ECO:0000256" key="2">
    <source>
        <dbReference type="SAM" id="MobiDB-lite"/>
    </source>
</evidence>
<keyword evidence="5" id="KW-1185">Reference proteome</keyword>
<sequence length="615" mass="70602">MKGPIHLELENIGGIEERELTITEGATLIQGPNAANKSSFLKGLLFVLGASTVPIRSGADEARVTLSSRDQQIVRVARRTDTGVEMSGEAWIDESDDVNLLERFAALLETNPLRSAVARNEDVESLLKEPMDIDALEEKRSTKMRRKRELTEEVESIADVDEQLATRERELEEKRKRIDSLEDQLEELYNEQDDTIVDDDVIQQLRDNRAQLRSEESEHVNQIEQLEDAIERLETQLNEIDDDLEEARDAVEGTDIEAIKRERETVRSELDDVTKRLDILQSVLTANREMINSEYTGALGYDSGLMGDEVTCWACGNAASIGEFEETIDELTDLVAEDKRRKRERKPEIEELTEKIERINQSKTEIQRLESEKRDIEQKLTTRQESLEERRAQLESAREQIDELDSEITDRETDHASEQSDLTDEIEETRVDIQTLRREVERLEDACASLRETRKERERKKEQIEALSDEINELTDRIENLESELRNVFNGTMDNLLDVLEFERIDRVWLDGEFDVVIAREIDGQTRRDTLEHLAESEREMIGLVLALAGFVTYDVNEVTPVLVLDSLGAFDAERTRRLIDYFADETNYLVATVHPESDVEAEFETVTFEPPVGS</sequence>
<feature type="region of interest" description="Disordered" evidence="2">
    <location>
        <begin position="380"/>
        <end position="424"/>
    </location>
</feature>
<reference evidence="4" key="1">
    <citation type="submission" date="2017-11" db="EMBL/GenBank/DDBJ databases">
        <authorList>
            <person name="Kajale S.C."/>
            <person name="Sharma A."/>
        </authorList>
    </citation>
    <scope>NUCLEOTIDE SEQUENCE</scope>
    <source>
        <strain evidence="4">LS1_42</strain>
    </source>
</reference>
<dbReference type="OrthoDB" id="241568at2157"/>
<evidence type="ECO:0000259" key="3">
    <source>
        <dbReference type="Pfam" id="PF13476"/>
    </source>
</evidence>
<feature type="domain" description="Rad50/SbcC-type AAA" evidence="3">
    <location>
        <begin position="7"/>
        <end position="237"/>
    </location>
</feature>